<feature type="transmembrane region" description="Helical" evidence="1">
    <location>
        <begin position="36"/>
        <end position="60"/>
    </location>
</feature>
<dbReference type="AlphaFoldDB" id="A0A0R1SCV7"/>
<feature type="transmembrane region" description="Helical" evidence="1">
    <location>
        <begin position="7"/>
        <end position="30"/>
    </location>
</feature>
<evidence type="ECO:0000313" key="2">
    <source>
        <dbReference type="EMBL" id="KRL66473.1"/>
    </source>
</evidence>
<gene>
    <name evidence="2" type="ORF">FC85_GL002778</name>
</gene>
<protein>
    <submittedName>
        <fullName evidence="2">Uncharacterized protein</fullName>
    </submittedName>
</protein>
<name>A0A0R1SCV7_9LACO</name>
<proteinExistence type="predicted"/>
<organism evidence="2 3">
    <name type="scientific">Lentilactobacillus diolivorans DSM 14421</name>
    <dbReference type="NCBI Taxonomy" id="1423739"/>
    <lineage>
        <taxon>Bacteria</taxon>
        <taxon>Bacillati</taxon>
        <taxon>Bacillota</taxon>
        <taxon>Bacilli</taxon>
        <taxon>Lactobacillales</taxon>
        <taxon>Lactobacillaceae</taxon>
        <taxon>Lentilactobacillus</taxon>
    </lineage>
</organism>
<dbReference type="Proteomes" id="UP000052013">
    <property type="component" value="Unassembled WGS sequence"/>
</dbReference>
<dbReference type="EMBL" id="AZEY01000041">
    <property type="protein sequence ID" value="KRL66473.1"/>
    <property type="molecule type" value="Genomic_DNA"/>
</dbReference>
<keyword evidence="1" id="KW-1133">Transmembrane helix</keyword>
<accession>A0A0R1SCV7</accession>
<comment type="caution">
    <text evidence="2">The sequence shown here is derived from an EMBL/GenBank/DDBJ whole genome shotgun (WGS) entry which is preliminary data.</text>
</comment>
<dbReference type="PATRIC" id="fig|1423739.3.peg.2890"/>
<dbReference type="RefSeq" id="WP_057864353.1">
    <property type="nucleotide sequence ID" value="NZ_AZEY01000041.1"/>
</dbReference>
<sequence>MKAYLTTALSIILALFLCNFIVFGGYSFLVHHTYHFMAYLINTLGTGACVFVLVGIGMGIQMLYRKHKQSGEKNA</sequence>
<keyword evidence="1" id="KW-0472">Membrane</keyword>
<reference evidence="2 3" key="1">
    <citation type="journal article" date="2015" name="Genome Announc.">
        <title>Expanding the biotechnology potential of lactobacilli through comparative genomics of 213 strains and associated genera.</title>
        <authorList>
            <person name="Sun Z."/>
            <person name="Harris H.M."/>
            <person name="McCann A."/>
            <person name="Guo C."/>
            <person name="Argimon S."/>
            <person name="Zhang W."/>
            <person name="Yang X."/>
            <person name="Jeffery I.B."/>
            <person name="Cooney J.C."/>
            <person name="Kagawa T.F."/>
            <person name="Liu W."/>
            <person name="Song Y."/>
            <person name="Salvetti E."/>
            <person name="Wrobel A."/>
            <person name="Rasinkangas P."/>
            <person name="Parkhill J."/>
            <person name="Rea M.C."/>
            <person name="O'Sullivan O."/>
            <person name="Ritari J."/>
            <person name="Douillard F.P."/>
            <person name="Paul Ross R."/>
            <person name="Yang R."/>
            <person name="Briner A.E."/>
            <person name="Felis G.E."/>
            <person name="de Vos W.M."/>
            <person name="Barrangou R."/>
            <person name="Klaenhammer T.R."/>
            <person name="Caufield P.W."/>
            <person name="Cui Y."/>
            <person name="Zhang H."/>
            <person name="O'Toole P.W."/>
        </authorList>
    </citation>
    <scope>NUCLEOTIDE SEQUENCE [LARGE SCALE GENOMIC DNA]</scope>
    <source>
        <strain evidence="2 3">DSM 14421</strain>
    </source>
</reference>
<evidence type="ECO:0000313" key="3">
    <source>
        <dbReference type="Proteomes" id="UP000052013"/>
    </source>
</evidence>
<evidence type="ECO:0000256" key="1">
    <source>
        <dbReference type="SAM" id="Phobius"/>
    </source>
</evidence>
<keyword evidence="1" id="KW-0812">Transmembrane</keyword>